<evidence type="ECO:0000313" key="10">
    <source>
        <dbReference type="Proteomes" id="UP000036513"/>
    </source>
</evidence>
<feature type="transmembrane region" description="Helical" evidence="7">
    <location>
        <begin position="28"/>
        <end position="47"/>
    </location>
</feature>
<dbReference type="SUPFAM" id="SSF48317">
    <property type="entry name" value="Acid phosphatase/Vanadium-dependent haloperoxidase"/>
    <property type="match status" value="1"/>
</dbReference>
<keyword evidence="10" id="KW-1185">Reference proteome</keyword>
<dbReference type="EMBL" id="JYNL01000064">
    <property type="protein sequence ID" value="KMO70791.1"/>
    <property type="molecule type" value="Genomic_DNA"/>
</dbReference>
<dbReference type="SMR" id="A0A0J6YD77"/>
<evidence type="ECO:0000256" key="1">
    <source>
        <dbReference type="ARBA" id="ARBA00004651"/>
    </source>
</evidence>
<gene>
    <name evidence="9" type="primary">bcrC_2</name>
    <name evidence="9" type="ORF">MCHLDSM_05684</name>
</gene>
<dbReference type="AlphaFoldDB" id="A0A0J6YD77"/>
<keyword evidence="3 7" id="KW-0812">Transmembrane</keyword>
<dbReference type="SMART" id="SM00014">
    <property type="entry name" value="acidPPc"/>
    <property type="match status" value="1"/>
</dbReference>
<accession>A0A0J6YD77</accession>
<evidence type="ECO:0000256" key="2">
    <source>
        <dbReference type="ARBA" id="ARBA00022475"/>
    </source>
</evidence>
<comment type="caution">
    <text evidence="9">The sequence shown here is derived from an EMBL/GenBank/DDBJ whole genome shotgun (WGS) entry which is preliminary data.</text>
</comment>
<dbReference type="PANTHER" id="PTHR14969">
    <property type="entry name" value="SPHINGOSINE-1-PHOSPHATE PHOSPHOHYDROLASE"/>
    <property type="match status" value="1"/>
</dbReference>
<organism evidence="9 10">
    <name type="scientific">Mycolicibacterium chlorophenolicum</name>
    <dbReference type="NCBI Taxonomy" id="37916"/>
    <lineage>
        <taxon>Bacteria</taxon>
        <taxon>Bacillati</taxon>
        <taxon>Actinomycetota</taxon>
        <taxon>Actinomycetes</taxon>
        <taxon>Mycobacteriales</taxon>
        <taxon>Mycobacteriaceae</taxon>
        <taxon>Mycolicibacterium</taxon>
    </lineage>
</organism>
<name>A0A0J6YD77_9MYCO</name>
<dbReference type="Proteomes" id="UP000036513">
    <property type="component" value="Unassembled WGS sequence"/>
</dbReference>
<dbReference type="Gene3D" id="1.20.144.10">
    <property type="entry name" value="Phosphatidic acid phosphatase type 2/haloperoxidase"/>
    <property type="match status" value="1"/>
</dbReference>
<feature type="transmembrane region" description="Helical" evidence="7">
    <location>
        <begin position="125"/>
        <end position="145"/>
    </location>
</feature>
<dbReference type="PANTHER" id="PTHR14969:SF62">
    <property type="entry name" value="DECAPRENYLPHOSPHORYL-5-PHOSPHORIBOSE PHOSPHATASE RV3807C-RELATED"/>
    <property type="match status" value="1"/>
</dbReference>
<evidence type="ECO:0000256" key="5">
    <source>
        <dbReference type="ARBA" id="ARBA00022989"/>
    </source>
</evidence>
<evidence type="ECO:0000256" key="7">
    <source>
        <dbReference type="SAM" id="Phobius"/>
    </source>
</evidence>
<dbReference type="InterPro" id="IPR000326">
    <property type="entry name" value="PAP2/HPO"/>
</dbReference>
<dbReference type="EC" id="3.6.1.27" evidence="9"/>
<evidence type="ECO:0000256" key="6">
    <source>
        <dbReference type="ARBA" id="ARBA00023136"/>
    </source>
</evidence>
<keyword evidence="6 7" id="KW-0472">Membrane</keyword>
<keyword evidence="4 9" id="KW-0378">Hydrolase</keyword>
<dbReference type="Pfam" id="PF01569">
    <property type="entry name" value="PAP2"/>
    <property type="match status" value="1"/>
</dbReference>
<feature type="domain" description="Phosphatidic acid phosphatase type 2/haloperoxidase" evidence="8">
    <location>
        <begin position="55"/>
        <end position="166"/>
    </location>
</feature>
<evidence type="ECO:0000259" key="8">
    <source>
        <dbReference type="SMART" id="SM00014"/>
    </source>
</evidence>
<sequence>MNLDTRIFYAVNDFARDTPWLHPVVSGYAGYGVLLFAGLLLWGWWTARQDDDRGRMVAAAWAPLGMLCALAINQPIASAVDETRPCRALHDIVVLHCSSDAGFPSDHAVMAGAITAALWLVHRQLGVLSAIAAVAMAASRVYVGAHYPQDVVAGLLLGAAISLAGYLLVRPLLRWLLTRADRSPLRIVLSPGAPSIAEESRT</sequence>
<evidence type="ECO:0000256" key="4">
    <source>
        <dbReference type="ARBA" id="ARBA00022801"/>
    </source>
</evidence>
<dbReference type="InterPro" id="IPR036938">
    <property type="entry name" value="PAP2/HPO_sf"/>
</dbReference>
<reference evidence="9 10" key="1">
    <citation type="journal article" date="2015" name="Genome Biol. Evol.">
        <title>Characterization of Three Mycobacterium spp. with Potential Use in Bioremediation by Genome Sequencing and Comparative Genomics.</title>
        <authorList>
            <person name="Das S."/>
            <person name="Pettersson B.M."/>
            <person name="Behra P.R."/>
            <person name="Ramesh M."/>
            <person name="Dasgupta S."/>
            <person name="Bhattacharya A."/>
            <person name="Kirsebom L.A."/>
        </authorList>
    </citation>
    <scope>NUCLEOTIDE SEQUENCE [LARGE SCALE GENOMIC DNA]</scope>
    <source>
        <strain evidence="9 10">DSM 43826</strain>
    </source>
</reference>
<protein>
    <submittedName>
        <fullName evidence="9">Undecaprenyl-diphosphatase BcrC</fullName>
        <ecNumber evidence="9">3.6.1.27</ecNumber>
    </submittedName>
</protein>
<evidence type="ECO:0000313" key="9">
    <source>
        <dbReference type="EMBL" id="KMO70791.1"/>
    </source>
</evidence>
<feature type="transmembrane region" description="Helical" evidence="7">
    <location>
        <begin position="151"/>
        <end position="169"/>
    </location>
</feature>
<dbReference type="STRING" id="37916.MCHLDSM_05684"/>
<dbReference type="RefSeq" id="WP_048472703.1">
    <property type="nucleotide sequence ID" value="NZ_JYNL01000064.1"/>
</dbReference>
<evidence type="ECO:0000256" key="3">
    <source>
        <dbReference type="ARBA" id="ARBA00022692"/>
    </source>
</evidence>
<proteinExistence type="predicted"/>
<dbReference type="PATRIC" id="fig|37916.4.peg.5700"/>
<dbReference type="GO" id="GO:0050380">
    <property type="term" value="F:undecaprenyl-diphosphatase activity"/>
    <property type="evidence" value="ECO:0007669"/>
    <property type="project" value="UniProtKB-EC"/>
</dbReference>
<keyword evidence="5 7" id="KW-1133">Transmembrane helix</keyword>
<dbReference type="GO" id="GO:0005886">
    <property type="term" value="C:plasma membrane"/>
    <property type="evidence" value="ECO:0007669"/>
    <property type="project" value="UniProtKB-SubCell"/>
</dbReference>
<keyword evidence="2" id="KW-1003">Cell membrane</keyword>
<comment type="subcellular location">
    <subcellularLocation>
        <location evidence="1">Cell membrane</location>
        <topology evidence="1">Multi-pass membrane protein</topology>
    </subcellularLocation>
</comment>